<evidence type="ECO:0000313" key="2">
    <source>
        <dbReference type="EMBL" id="VDP52047.1"/>
    </source>
</evidence>
<proteinExistence type="predicted"/>
<feature type="region of interest" description="Disordered" evidence="1">
    <location>
        <begin position="51"/>
        <end position="92"/>
    </location>
</feature>
<reference evidence="4" key="1">
    <citation type="submission" date="2016-06" db="UniProtKB">
        <authorList>
            <consortium name="WormBaseParasite"/>
        </authorList>
    </citation>
    <scope>IDENTIFICATION</scope>
</reference>
<dbReference type="Proteomes" id="UP000270296">
    <property type="component" value="Unassembled WGS sequence"/>
</dbReference>
<dbReference type="WBParaSite" id="SBAD_0001322901-mRNA-1">
    <property type="protein sequence ID" value="SBAD_0001322901-mRNA-1"/>
    <property type="gene ID" value="SBAD_0001322901"/>
</dbReference>
<evidence type="ECO:0000313" key="3">
    <source>
        <dbReference type="Proteomes" id="UP000270296"/>
    </source>
</evidence>
<feature type="compositionally biased region" description="Basic and acidic residues" evidence="1">
    <location>
        <begin position="55"/>
        <end position="82"/>
    </location>
</feature>
<protein>
    <submittedName>
        <fullName evidence="2 4">Uncharacterized protein</fullName>
    </submittedName>
</protein>
<evidence type="ECO:0000313" key="4">
    <source>
        <dbReference type="WBParaSite" id="SBAD_0001322901-mRNA-1"/>
    </source>
</evidence>
<name>A0A183JAB8_9BILA</name>
<sequence>MDWITGQWSLFTNQNKYMNALTVKRAVKPQRGGVNKTSAKSNRKIEVVISEGEEMVERATERSSSAERSDQLTNRPTHDKPPHNFSQQRRPLPLVVDVHSQSNTQSYGTWSSPWSWLRVSIQAVGWRRAQKHRVILPRVPFDDSDDWPCTPKASS</sequence>
<dbReference type="AlphaFoldDB" id="A0A183JAB8"/>
<organism evidence="4">
    <name type="scientific">Soboliphyme baturini</name>
    <dbReference type="NCBI Taxonomy" id="241478"/>
    <lineage>
        <taxon>Eukaryota</taxon>
        <taxon>Metazoa</taxon>
        <taxon>Ecdysozoa</taxon>
        <taxon>Nematoda</taxon>
        <taxon>Enoplea</taxon>
        <taxon>Dorylaimia</taxon>
        <taxon>Dioctophymatida</taxon>
        <taxon>Dioctophymatoidea</taxon>
        <taxon>Soboliphymatidae</taxon>
        <taxon>Soboliphyme</taxon>
    </lineage>
</organism>
<keyword evidence="3" id="KW-1185">Reference proteome</keyword>
<accession>A0A183JAB8</accession>
<reference evidence="2 3" key="2">
    <citation type="submission" date="2018-11" db="EMBL/GenBank/DDBJ databases">
        <authorList>
            <consortium name="Pathogen Informatics"/>
        </authorList>
    </citation>
    <scope>NUCLEOTIDE SEQUENCE [LARGE SCALE GENOMIC DNA]</scope>
</reference>
<dbReference type="EMBL" id="UZAM01018939">
    <property type="protein sequence ID" value="VDP52047.1"/>
    <property type="molecule type" value="Genomic_DNA"/>
</dbReference>
<gene>
    <name evidence="2" type="ORF">SBAD_LOCUS12816</name>
</gene>
<evidence type="ECO:0000256" key="1">
    <source>
        <dbReference type="SAM" id="MobiDB-lite"/>
    </source>
</evidence>